<dbReference type="EMBL" id="QFPO01000019">
    <property type="protein sequence ID" value="PZQ10708.1"/>
    <property type="molecule type" value="Genomic_DNA"/>
</dbReference>
<accession>A0A2W5K5U3</accession>
<sequence>MNTMQRFAFLTLSAAAALTAGFAVAAPAPATADSRVEVTWNPPDELSEVRQAVRPQRQPPLEWLEKLAAHLRHRADQVLPAGERLKVKITDIKLAGDYEPWHGPRFDEVRIVKDIYPPRIDLHYTLIGSDGTTLREGDAKLRDPAFLSRSSANDSDSLRYEKRLLDDWLRREFGGQAKRGR</sequence>
<protein>
    <submittedName>
        <fullName evidence="2">DUF3016 domain-containing protein</fullName>
    </submittedName>
</protein>
<reference evidence="2 3" key="1">
    <citation type="submission" date="2017-08" db="EMBL/GenBank/DDBJ databases">
        <title>Infants hospitalized years apart are colonized by the same room-sourced microbial strains.</title>
        <authorList>
            <person name="Brooks B."/>
            <person name="Olm M.R."/>
            <person name="Firek B.A."/>
            <person name="Baker R."/>
            <person name="Thomas B.C."/>
            <person name="Morowitz M.J."/>
            <person name="Banfield J.F."/>
        </authorList>
    </citation>
    <scope>NUCLEOTIDE SEQUENCE [LARGE SCALE GENOMIC DNA]</scope>
    <source>
        <strain evidence="2">S2_005_003_R2_42</strain>
    </source>
</reference>
<gene>
    <name evidence="2" type="ORF">DI564_15410</name>
</gene>
<dbReference type="Proteomes" id="UP000249046">
    <property type="component" value="Unassembled WGS sequence"/>
</dbReference>
<dbReference type="InterPro" id="IPR021557">
    <property type="entry name" value="DUF3016"/>
</dbReference>
<evidence type="ECO:0000313" key="3">
    <source>
        <dbReference type="Proteomes" id="UP000249046"/>
    </source>
</evidence>
<feature type="signal peptide" evidence="1">
    <location>
        <begin position="1"/>
        <end position="25"/>
    </location>
</feature>
<proteinExistence type="predicted"/>
<dbReference type="AlphaFoldDB" id="A0A2W5K5U3"/>
<dbReference type="Pfam" id="PF11454">
    <property type="entry name" value="DUF3016"/>
    <property type="match status" value="1"/>
</dbReference>
<evidence type="ECO:0000256" key="1">
    <source>
        <dbReference type="SAM" id="SignalP"/>
    </source>
</evidence>
<name>A0A2W5K5U3_9GAMM</name>
<organism evidence="2 3">
    <name type="scientific">Rhodanobacter denitrificans</name>
    <dbReference type="NCBI Taxonomy" id="666685"/>
    <lineage>
        <taxon>Bacteria</taxon>
        <taxon>Pseudomonadati</taxon>
        <taxon>Pseudomonadota</taxon>
        <taxon>Gammaproteobacteria</taxon>
        <taxon>Lysobacterales</taxon>
        <taxon>Rhodanobacteraceae</taxon>
        <taxon>Rhodanobacter</taxon>
    </lineage>
</organism>
<keyword evidence="1" id="KW-0732">Signal</keyword>
<feature type="chain" id="PRO_5016174216" evidence="1">
    <location>
        <begin position="26"/>
        <end position="181"/>
    </location>
</feature>
<comment type="caution">
    <text evidence="2">The sequence shown here is derived from an EMBL/GenBank/DDBJ whole genome shotgun (WGS) entry which is preliminary data.</text>
</comment>
<evidence type="ECO:0000313" key="2">
    <source>
        <dbReference type="EMBL" id="PZQ10708.1"/>
    </source>
</evidence>
<dbReference type="InterPro" id="IPR006311">
    <property type="entry name" value="TAT_signal"/>
</dbReference>
<dbReference type="PROSITE" id="PS51318">
    <property type="entry name" value="TAT"/>
    <property type="match status" value="1"/>
</dbReference>